<dbReference type="AlphaFoldDB" id="A0AAV4NPZ6"/>
<dbReference type="EMBL" id="BPLQ01001949">
    <property type="protein sequence ID" value="GIX86995.1"/>
    <property type="molecule type" value="Genomic_DNA"/>
</dbReference>
<accession>A0AAV4NPZ6</accession>
<evidence type="ECO:0000256" key="1">
    <source>
        <dbReference type="SAM" id="MobiDB-lite"/>
    </source>
</evidence>
<sequence>MLTHHQHAHPRNLSITFASAAPKLHNTLIKPPPTSAGRAQTCLEKPQVSLKQDRPDAPDSSSTCHSPKPAPPVPSPPPTPTLSFPTTAKTSLNRIHYMGNLLFLSIQGTR</sequence>
<protein>
    <submittedName>
        <fullName evidence="2">Uncharacterized protein</fullName>
    </submittedName>
</protein>
<keyword evidence="3" id="KW-1185">Reference proteome</keyword>
<name>A0AAV4NPZ6_9ARAC</name>
<comment type="caution">
    <text evidence="2">The sequence shown here is derived from an EMBL/GenBank/DDBJ whole genome shotgun (WGS) entry which is preliminary data.</text>
</comment>
<evidence type="ECO:0000313" key="3">
    <source>
        <dbReference type="Proteomes" id="UP001054837"/>
    </source>
</evidence>
<evidence type="ECO:0000313" key="2">
    <source>
        <dbReference type="EMBL" id="GIX86995.1"/>
    </source>
</evidence>
<gene>
    <name evidence="2" type="ORF">CDAR_30161</name>
</gene>
<organism evidence="2 3">
    <name type="scientific">Caerostris darwini</name>
    <dbReference type="NCBI Taxonomy" id="1538125"/>
    <lineage>
        <taxon>Eukaryota</taxon>
        <taxon>Metazoa</taxon>
        <taxon>Ecdysozoa</taxon>
        <taxon>Arthropoda</taxon>
        <taxon>Chelicerata</taxon>
        <taxon>Arachnida</taxon>
        <taxon>Araneae</taxon>
        <taxon>Araneomorphae</taxon>
        <taxon>Entelegynae</taxon>
        <taxon>Araneoidea</taxon>
        <taxon>Araneidae</taxon>
        <taxon>Caerostris</taxon>
    </lineage>
</organism>
<proteinExistence type="predicted"/>
<feature type="region of interest" description="Disordered" evidence="1">
    <location>
        <begin position="25"/>
        <end position="87"/>
    </location>
</feature>
<feature type="compositionally biased region" description="Pro residues" evidence="1">
    <location>
        <begin position="68"/>
        <end position="80"/>
    </location>
</feature>
<reference evidence="2 3" key="1">
    <citation type="submission" date="2021-06" db="EMBL/GenBank/DDBJ databases">
        <title>Caerostris darwini draft genome.</title>
        <authorList>
            <person name="Kono N."/>
            <person name="Arakawa K."/>
        </authorList>
    </citation>
    <scope>NUCLEOTIDE SEQUENCE [LARGE SCALE GENOMIC DNA]</scope>
</reference>
<dbReference type="Proteomes" id="UP001054837">
    <property type="component" value="Unassembled WGS sequence"/>
</dbReference>